<dbReference type="InterPro" id="IPR004387">
    <property type="entry name" value="Pept_M50_Zn"/>
</dbReference>
<dbReference type="EC" id="3.4.24.-" evidence="11"/>
<keyword evidence="10 11" id="KW-0472">Membrane</keyword>
<evidence type="ECO:0000313" key="14">
    <source>
        <dbReference type="Proteomes" id="UP000027284"/>
    </source>
</evidence>
<accession>A0A062XVB6</accession>
<dbReference type="CDD" id="cd06163">
    <property type="entry name" value="S2P-M50_PDZ_RseP-like"/>
    <property type="match status" value="1"/>
</dbReference>
<dbReference type="SMART" id="SM00228">
    <property type="entry name" value="PDZ"/>
    <property type="match status" value="2"/>
</dbReference>
<evidence type="ECO:0000256" key="6">
    <source>
        <dbReference type="ARBA" id="ARBA00022801"/>
    </source>
</evidence>
<organism evidence="13 14">
    <name type="scientific">Thermoanaerobaculum aquaticum</name>
    <dbReference type="NCBI Taxonomy" id="1312852"/>
    <lineage>
        <taxon>Bacteria</taxon>
        <taxon>Pseudomonadati</taxon>
        <taxon>Acidobacteriota</taxon>
        <taxon>Thermoanaerobaculia</taxon>
        <taxon>Thermoanaerobaculales</taxon>
        <taxon>Thermoanaerobaculaceae</taxon>
        <taxon>Thermoanaerobaculum</taxon>
    </lineage>
</organism>
<dbReference type="NCBIfam" id="TIGR00054">
    <property type="entry name" value="RIP metalloprotease RseP"/>
    <property type="match status" value="1"/>
</dbReference>
<dbReference type="GO" id="GO:0006508">
    <property type="term" value="P:proteolysis"/>
    <property type="evidence" value="ECO:0007669"/>
    <property type="project" value="UniProtKB-KW"/>
</dbReference>
<reference evidence="13 14" key="1">
    <citation type="submission" date="2014-04" db="EMBL/GenBank/DDBJ databases">
        <title>The Genome Sequence of Thermoanaerobaculum aquaticum MP-01, The First Cultivated Group 23 Acidobacterium.</title>
        <authorList>
            <person name="Stamps B.W."/>
            <person name="Losey N.A."/>
            <person name="Lawson P.A."/>
            <person name="Stevenson B.S."/>
        </authorList>
    </citation>
    <scope>NUCLEOTIDE SEQUENCE [LARGE SCALE GENOMIC DNA]</scope>
    <source>
        <strain evidence="13 14">MP-01</strain>
    </source>
</reference>
<dbReference type="EMBL" id="JMFG01000023">
    <property type="protein sequence ID" value="KDA53324.1"/>
    <property type="molecule type" value="Genomic_DNA"/>
</dbReference>
<feature type="transmembrane region" description="Helical" evidence="11">
    <location>
        <begin position="95"/>
        <end position="121"/>
    </location>
</feature>
<keyword evidence="11" id="KW-0479">Metal-binding</keyword>
<dbReference type="RefSeq" id="WP_038049849.1">
    <property type="nucleotide sequence ID" value="NZ_JMFG01000023.1"/>
</dbReference>
<proteinExistence type="inferred from homology"/>
<evidence type="ECO:0000256" key="11">
    <source>
        <dbReference type="RuleBase" id="RU362031"/>
    </source>
</evidence>
<dbReference type="PROSITE" id="PS50106">
    <property type="entry name" value="PDZ"/>
    <property type="match status" value="2"/>
</dbReference>
<keyword evidence="5 11" id="KW-0812">Transmembrane</keyword>
<dbReference type="AlphaFoldDB" id="A0A062XVB6"/>
<dbReference type="InterPro" id="IPR036034">
    <property type="entry name" value="PDZ_sf"/>
</dbReference>
<dbReference type="GO" id="GO:0004222">
    <property type="term" value="F:metalloendopeptidase activity"/>
    <property type="evidence" value="ECO:0007669"/>
    <property type="project" value="InterPro"/>
</dbReference>
<evidence type="ECO:0000256" key="5">
    <source>
        <dbReference type="ARBA" id="ARBA00022692"/>
    </source>
</evidence>
<dbReference type="PANTHER" id="PTHR42837">
    <property type="entry name" value="REGULATOR OF SIGMA-E PROTEASE RSEP"/>
    <property type="match status" value="1"/>
</dbReference>
<dbReference type="Gene3D" id="2.30.42.10">
    <property type="match status" value="2"/>
</dbReference>
<dbReference type="PANTHER" id="PTHR42837:SF2">
    <property type="entry name" value="MEMBRANE METALLOPROTEASE ARASP2, CHLOROPLASTIC-RELATED"/>
    <property type="match status" value="1"/>
</dbReference>
<keyword evidence="6 11" id="KW-0378">Hydrolase</keyword>
<sequence length="441" mass="47636">MLVNALSLIVVIGILVLLHEGGHFLAARLVGAPVAVFSVGFGKRLFGFRWGGTDFRWSLIPLGGYVRILGLGPDESDVVQPGQAPVPLLPRWKRAVILVAGPAANVVGALAFMALAFNLGVEVPAWQDQKPVVGWVDPASPAAQAGIKAGDEVLAVDGKAIKRWRDLEMVTISSPNRELSVKLRRGNEELTVPLKPKSVSRYALGWAGLAPPIPAEVQRVMPGSPAEKAGLLPGDRIVSVDGNPVEHFFDLVRLVGERPEKEISLQVLRNGELVTLSATTRSEAGQGKLGIPIPSWQVIRKLPAGQAVREAVLECRRMTAETLWVLSRMVTGRASIRQMSGPIDIAKFSGEAARSGLVPLIWLLGVISLQLAIFNLLPIPVLDGGHLVIVAAEGIRRRDFSFKTKERITNVGFWLIMALILFVLANDVVKNLPALWPRSQP</sequence>
<dbReference type="GO" id="GO:0016020">
    <property type="term" value="C:membrane"/>
    <property type="evidence" value="ECO:0007669"/>
    <property type="project" value="UniProtKB-SubCell"/>
</dbReference>
<dbReference type="Pfam" id="PF17820">
    <property type="entry name" value="PDZ_6"/>
    <property type="match status" value="2"/>
</dbReference>
<evidence type="ECO:0000313" key="13">
    <source>
        <dbReference type="EMBL" id="KDA53324.1"/>
    </source>
</evidence>
<keyword evidence="4" id="KW-0645">Protease</keyword>
<dbReference type="InterPro" id="IPR041489">
    <property type="entry name" value="PDZ_6"/>
</dbReference>
<dbReference type="STRING" id="1312852.EG19_06125"/>
<comment type="caution">
    <text evidence="13">The sequence shown here is derived from an EMBL/GenBank/DDBJ whole genome shotgun (WGS) entry which is preliminary data.</text>
</comment>
<evidence type="ECO:0000256" key="4">
    <source>
        <dbReference type="ARBA" id="ARBA00022670"/>
    </source>
</evidence>
<keyword evidence="7 11" id="KW-0862">Zinc</keyword>
<feature type="domain" description="PDZ" evidence="12">
    <location>
        <begin position="119"/>
        <end position="198"/>
    </location>
</feature>
<dbReference type="InterPro" id="IPR008915">
    <property type="entry name" value="Peptidase_M50"/>
</dbReference>
<evidence type="ECO:0000256" key="1">
    <source>
        <dbReference type="ARBA" id="ARBA00001947"/>
    </source>
</evidence>
<name>A0A062XVB6_9BACT</name>
<dbReference type="Pfam" id="PF02163">
    <property type="entry name" value="Peptidase_M50"/>
    <property type="match status" value="1"/>
</dbReference>
<evidence type="ECO:0000256" key="8">
    <source>
        <dbReference type="ARBA" id="ARBA00022989"/>
    </source>
</evidence>
<protein>
    <recommendedName>
        <fullName evidence="11">Zinc metalloprotease</fullName>
        <ecNumber evidence="11">3.4.24.-</ecNumber>
    </recommendedName>
</protein>
<gene>
    <name evidence="13" type="ORF">EG19_06125</name>
</gene>
<dbReference type="GO" id="GO:0046872">
    <property type="term" value="F:metal ion binding"/>
    <property type="evidence" value="ECO:0007669"/>
    <property type="project" value="UniProtKB-KW"/>
</dbReference>
<evidence type="ECO:0000259" key="12">
    <source>
        <dbReference type="PROSITE" id="PS50106"/>
    </source>
</evidence>
<comment type="cofactor">
    <cofactor evidence="1 11">
        <name>Zn(2+)</name>
        <dbReference type="ChEBI" id="CHEBI:29105"/>
    </cofactor>
</comment>
<dbReference type="SUPFAM" id="SSF50156">
    <property type="entry name" value="PDZ domain-like"/>
    <property type="match status" value="2"/>
</dbReference>
<comment type="subcellular location">
    <subcellularLocation>
        <location evidence="2">Membrane</location>
        <topology evidence="2">Multi-pass membrane protein</topology>
    </subcellularLocation>
</comment>
<dbReference type="Proteomes" id="UP000027284">
    <property type="component" value="Unassembled WGS sequence"/>
</dbReference>
<evidence type="ECO:0000256" key="10">
    <source>
        <dbReference type="ARBA" id="ARBA00023136"/>
    </source>
</evidence>
<feature type="transmembrane region" description="Helical" evidence="11">
    <location>
        <begin position="411"/>
        <end position="429"/>
    </location>
</feature>
<evidence type="ECO:0000256" key="2">
    <source>
        <dbReference type="ARBA" id="ARBA00004141"/>
    </source>
</evidence>
<keyword evidence="14" id="KW-1185">Reference proteome</keyword>
<keyword evidence="8 11" id="KW-1133">Transmembrane helix</keyword>
<evidence type="ECO:0000256" key="7">
    <source>
        <dbReference type="ARBA" id="ARBA00022833"/>
    </source>
</evidence>
<dbReference type="CDD" id="cd23081">
    <property type="entry name" value="cpPDZ_EcRseP-like"/>
    <property type="match status" value="2"/>
</dbReference>
<dbReference type="InterPro" id="IPR001478">
    <property type="entry name" value="PDZ"/>
</dbReference>
<keyword evidence="9 11" id="KW-0482">Metalloprotease</keyword>
<comment type="similarity">
    <text evidence="3 11">Belongs to the peptidase M50B family.</text>
</comment>
<evidence type="ECO:0000256" key="9">
    <source>
        <dbReference type="ARBA" id="ARBA00023049"/>
    </source>
</evidence>
<dbReference type="OrthoDB" id="9782003at2"/>
<evidence type="ECO:0000256" key="3">
    <source>
        <dbReference type="ARBA" id="ARBA00007931"/>
    </source>
</evidence>
<feature type="domain" description="PDZ" evidence="12">
    <location>
        <begin position="217"/>
        <end position="246"/>
    </location>
</feature>